<sequence length="182" mass="21250">MILHTAGGILDRAIEAEDKKHGDLLKLDHVEGYLELSAKTKSYFAATVALWDTDFYVKVDDDVYVLAQKEVRYHEPEYWKFGEAGNSYSLLKLLGFYNFSNMQWYHSYSLIFFGIVEYSKKNVCFIMFLDEQTLETANQRECSDERVCIGLWRIVIVRNLPYKDMHKRKGAKISITSSLPFF</sequence>
<keyword evidence="2" id="KW-1185">Reference proteome</keyword>
<protein>
    <submittedName>
        <fullName evidence="1">Beta-1,3-galactosyltransferase 2</fullName>
    </submittedName>
</protein>
<gene>
    <name evidence="1" type="ORF">LOK49_LG13G01471</name>
</gene>
<evidence type="ECO:0000313" key="1">
    <source>
        <dbReference type="EMBL" id="KAI7989390.1"/>
    </source>
</evidence>
<dbReference type="EMBL" id="CM045771">
    <property type="protein sequence ID" value="KAI7989390.1"/>
    <property type="molecule type" value="Genomic_DNA"/>
</dbReference>
<dbReference type="Proteomes" id="UP001060215">
    <property type="component" value="Chromosome 14"/>
</dbReference>
<reference evidence="1 2" key="1">
    <citation type="journal article" date="2022" name="Plant J.">
        <title>Chromosome-level genome of Camellia lanceoleosa provides a valuable resource for understanding genome evolution and self-incompatibility.</title>
        <authorList>
            <person name="Gong W."/>
            <person name="Xiao S."/>
            <person name="Wang L."/>
            <person name="Liao Z."/>
            <person name="Chang Y."/>
            <person name="Mo W."/>
            <person name="Hu G."/>
            <person name="Li W."/>
            <person name="Zhao G."/>
            <person name="Zhu H."/>
            <person name="Hu X."/>
            <person name="Ji K."/>
            <person name="Xiang X."/>
            <person name="Song Q."/>
            <person name="Yuan D."/>
            <person name="Jin S."/>
            <person name="Zhang L."/>
        </authorList>
    </citation>
    <scope>NUCLEOTIDE SEQUENCE [LARGE SCALE GENOMIC DNA]</scope>
    <source>
        <strain evidence="1">SQ_2022a</strain>
    </source>
</reference>
<proteinExistence type="predicted"/>
<comment type="caution">
    <text evidence="1">The sequence shown here is derived from an EMBL/GenBank/DDBJ whole genome shotgun (WGS) entry which is preliminary data.</text>
</comment>
<accession>A0ACC0FKV4</accession>
<organism evidence="1 2">
    <name type="scientific">Camellia lanceoleosa</name>
    <dbReference type="NCBI Taxonomy" id="1840588"/>
    <lineage>
        <taxon>Eukaryota</taxon>
        <taxon>Viridiplantae</taxon>
        <taxon>Streptophyta</taxon>
        <taxon>Embryophyta</taxon>
        <taxon>Tracheophyta</taxon>
        <taxon>Spermatophyta</taxon>
        <taxon>Magnoliopsida</taxon>
        <taxon>eudicotyledons</taxon>
        <taxon>Gunneridae</taxon>
        <taxon>Pentapetalae</taxon>
        <taxon>asterids</taxon>
        <taxon>Ericales</taxon>
        <taxon>Theaceae</taxon>
        <taxon>Camellia</taxon>
    </lineage>
</organism>
<evidence type="ECO:0000313" key="2">
    <source>
        <dbReference type="Proteomes" id="UP001060215"/>
    </source>
</evidence>
<name>A0ACC0FKV4_9ERIC</name>